<dbReference type="EMBL" id="JAODZU010000003">
    <property type="protein sequence ID" value="MDH0362179.1"/>
    <property type="molecule type" value="Genomic_DNA"/>
</dbReference>
<proteinExistence type="predicted"/>
<dbReference type="RefSeq" id="WP_279859761.1">
    <property type="nucleotide sequence ID" value="NZ_JAODZU010000003.1"/>
</dbReference>
<keyword evidence="1" id="KW-0732">Signal</keyword>
<evidence type="ECO:0000313" key="3">
    <source>
        <dbReference type="Proteomes" id="UP001158297"/>
    </source>
</evidence>
<comment type="caution">
    <text evidence="2">The sequence shown here is derived from an EMBL/GenBank/DDBJ whole genome shotgun (WGS) entry which is preliminary data.</text>
</comment>
<dbReference type="AlphaFoldDB" id="A0AA42L5J2"/>
<accession>A0AA42L5J2</accession>
<dbReference type="PROSITE" id="PS51257">
    <property type="entry name" value="PROKAR_LIPOPROTEIN"/>
    <property type="match status" value="1"/>
</dbReference>
<reference evidence="2" key="1">
    <citation type="submission" date="2022-09" db="EMBL/GenBank/DDBJ databases">
        <title>Intensive care unit water sources are persistently colonized with multi-drug resistant bacteria and are the site of extensive horizontal gene transfer of antibiotic resistance genes.</title>
        <authorList>
            <person name="Diorio-Toth L."/>
        </authorList>
    </citation>
    <scope>NUCLEOTIDE SEQUENCE</scope>
    <source>
        <strain evidence="2">GD04130</strain>
    </source>
</reference>
<gene>
    <name evidence="2" type="ORF">N7330_03760</name>
</gene>
<protein>
    <submittedName>
        <fullName evidence="2">Uncharacterized protein</fullName>
    </submittedName>
</protein>
<organism evidence="2 3">
    <name type="scientific">Comamonas aquatica</name>
    <dbReference type="NCBI Taxonomy" id="225991"/>
    <lineage>
        <taxon>Bacteria</taxon>
        <taxon>Pseudomonadati</taxon>
        <taxon>Pseudomonadota</taxon>
        <taxon>Betaproteobacteria</taxon>
        <taxon>Burkholderiales</taxon>
        <taxon>Comamonadaceae</taxon>
        <taxon>Comamonas</taxon>
    </lineage>
</organism>
<dbReference type="Proteomes" id="UP001158297">
    <property type="component" value="Unassembled WGS sequence"/>
</dbReference>
<sequence length="365" mass="40461">MGWIRALGRSRLCRMVCQRALGMAALPWLLVACSTAAPADMVARTIDSHFAGELQLLRILQLQPSEPLARWQGCYGVYLRDQSTGSDFMVRLEPDEGAEVLRDKVLAARAASREFVANQRAALAQLQRAGVQGDFFSLRALSPLYGSMRWSIAVFADPQALHKDADLLDEAVLRAFSEVVHLDPEPMIDIYPASLKPAYAQPLAKGYHGMVEFIRGAPETFMQAQDSGGDAHWRLGAQARPAPYIVSARQPRLRAACYAEIEAMRKHNHLFQRHRIYLEPSRSLLEAYQIPARLQAQGLWQGHTAFALLDRVQGRMVLRGIVAPDAFDAGDIHAVSGVYAYDYVFATDELRVRPLALPDGVLASP</sequence>
<evidence type="ECO:0000313" key="2">
    <source>
        <dbReference type="EMBL" id="MDH0362179.1"/>
    </source>
</evidence>
<name>A0AA42L5J2_9BURK</name>
<feature type="signal peptide" evidence="1">
    <location>
        <begin position="1"/>
        <end position="39"/>
    </location>
</feature>
<evidence type="ECO:0000256" key="1">
    <source>
        <dbReference type="SAM" id="SignalP"/>
    </source>
</evidence>
<feature type="chain" id="PRO_5041210166" evidence="1">
    <location>
        <begin position="40"/>
        <end position="365"/>
    </location>
</feature>